<dbReference type="EMBL" id="VZRF01010077">
    <property type="protein sequence ID" value="NWT16008.1"/>
    <property type="molecule type" value="Genomic_DNA"/>
</dbReference>
<accession>A0A7K5LBZ7</accession>
<sequence>QRARAELRRRFLLLLGLSRGRSARFCLRSQVLVSAEFGASDRECSRIQVDSLRTPLGIQGAALLRASDILEFSFPLE</sequence>
<evidence type="ECO:0000313" key="1">
    <source>
        <dbReference type="EMBL" id="NWT16008.1"/>
    </source>
</evidence>
<feature type="non-terminal residue" evidence="1">
    <location>
        <position position="1"/>
    </location>
</feature>
<dbReference type="AlphaFoldDB" id="A0A7K5LBZ7"/>
<dbReference type="GO" id="GO:0034719">
    <property type="term" value="C:SMN-Sm protein complex"/>
    <property type="evidence" value="ECO:0007669"/>
    <property type="project" value="InterPro"/>
</dbReference>
<feature type="non-terminal residue" evidence="1">
    <location>
        <position position="77"/>
    </location>
</feature>
<dbReference type="InterPro" id="IPR020338">
    <property type="entry name" value="SMN_gemin7"/>
</dbReference>
<dbReference type="PANTHER" id="PTHR14679:SF1">
    <property type="entry name" value="GEM-ASSOCIATED PROTEIN 7"/>
    <property type="match status" value="1"/>
</dbReference>
<dbReference type="GO" id="GO:0000387">
    <property type="term" value="P:spliceosomal snRNP assembly"/>
    <property type="evidence" value="ECO:0007669"/>
    <property type="project" value="TreeGrafter"/>
</dbReference>
<proteinExistence type="predicted"/>
<evidence type="ECO:0000313" key="2">
    <source>
        <dbReference type="Proteomes" id="UP000589495"/>
    </source>
</evidence>
<reference evidence="1 2" key="1">
    <citation type="submission" date="2019-09" db="EMBL/GenBank/DDBJ databases">
        <title>Bird 10,000 Genomes (B10K) Project - Family phase.</title>
        <authorList>
            <person name="Zhang G."/>
        </authorList>
    </citation>
    <scope>NUCLEOTIDE SEQUENCE [LARGE SCALE GENOMIC DNA]</scope>
    <source>
        <strain evidence="1">B10K-DU-001-22</strain>
        <tissue evidence="1">Muscle</tissue>
    </source>
</reference>
<dbReference type="Gene3D" id="2.30.30.100">
    <property type="match status" value="1"/>
</dbReference>
<dbReference type="Proteomes" id="UP000589495">
    <property type="component" value="Unassembled WGS sequence"/>
</dbReference>
<comment type="caution">
    <text evidence="1">The sequence shown here is derived from an EMBL/GenBank/DDBJ whole genome shotgun (WGS) entry which is preliminary data.</text>
</comment>
<name>A0A7K5LBZ7_VIRAL</name>
<dbReference type="PANTHER" id="PTHR14679">
    <property type="entry name" value="GEM-ASSOCIATED PROTEIN 7"/>
    <property type="match status" value="1"/>
</dbReference>
<protein>
    <submittedName>
        <fullName evidence="1">GEMI7 protein</fullName>
    </submittedName>
</protein>
<dbReference type="Pfam" id="PF11095">
    <property type="entry name" value="Gemin7"/>
    <property type="match status" value="1"/>
</dbReference>
<gene>
    <name evidence="1" type="primary">Gemin7</name>
    <name evidence="1" type="ORF">VIRALT_R15894</name>
</gene>
<organism evidence="1 2">
    <name type="scientific">Vireo altiloquus</name>
    <name type="common">Black-whiskered vireo</name>
    <name type="synonym">Muscicapa altiloqua</name>
    <dbReference type="NCBI Taxonomy" id="34956"/>
    <lineage>
        <taxon>Eukaryota</taxon>
        <taxon>Metazoa</taxon>
        <taxon>Chordata</taxon>
        <taxon>Craniata</taxon>
        <taxon>Vertebrata</taxon>
        <taxon>Euteleostomi</taxon>
        <taxon>Archelosauria</taxon>
        <taxon>Archosauria</taxon>
        <taxon>Dinosauria</taxon>
        <taxon>Saurischia</taxon>
        <taxon>Theropoda</taxon>
        <taxon>Coelurosauria</taxon>
        <taxon>Aves</taxon>
        <taxon>Neognathae</taxon>
        <taxon>Neoaves</taxon>
        <taxon>Telluraves</taxon>
        <taxon>Australaves</taxon>
        <taxon>Passeriformes</taxon>
        <taxon>Corvoidea</taxon>
        <taxon>Vireonidae</taxon>
        <taxon>Vireoninae</taxon>
        <taxon>Vireo</taxon>
    </lineage>
</organism>
<keyword evidence="2" id="KW-1185">Reference proteome</keyword>